<accession>A0ABU1VEM4</accession>
<organism evidence="1 2">
    <name type="scientific">Hydrogenophaga laconesensis</name>
    <dbReference type="NCBI Taxonomy" id="1805971"/>
    <lineage>
        <taxon>Bacteria</taxon>
        <taxon>Pseudomonadati</taxon>
        <taxon>Pseudomonadota</taxon>
        <taxon>Betaproteobacteria</taxon>
        <taxon>Burkholderiales</taxon>
        <taxon>Comamonadaceae</taxon>
        <taxon>Hydrogenophaga</taxon>
    </lineage>
</organism>
<proteinExistence type="predicted"/>
<keyword evidence="2" id="KW-1185">Reference proteome</keyword>
<name>A0ABU1VEM4_9BURK</name>
<evidence type="ECO:0000313" key="2">
    <source>
        <dbReference type="Proteomes" id="UP001265550"/>
    </source>
</evidence>
<dbReference type="RefSeq" id="WP_204734598.1">
    <property type="nucleotide sequence ID" value="NZ_JAVDWE010000011.1"/>
</dbReference>
<comment type="caution">
    <text evidence="1">The sequence shown here is derived from an EMBL/GenBank/DDBJ whole genome shotgun (WGS) entry which is preliminary data.</text>
</comment>
<evidence type="ECO:0000313" key="1">
    <source>
        <dbReference type="EMBL" id="MDR7095911.1"/>
    </source>
</evidence>
<gene>
    <name evidence="1" type="ORF">J2X09_003664</name>
</gene>
<protein>
    <recommendedName>
        <fullName evidence="3">Preprotein translocase subunit YajC</fullName>
    </recommendedName>
</protein>
<dbReference type="NCBIfam" id="NF041023">
    <property type="entry name" value="PP0621_fam"/>
    <property type="match status" value="1"/>
</dbReference>
<reference evidence="1 2" key="1">
    <citation type="submission" date="2023-07" db="EMBL/GenBank/DDBJ databases">
        <title>Sorghum-associated microbial communities from plants grown in Nebraska, USA.</title>
        <authorList>
            <person name="Schachtman D."/>
        </authorList>
    </citation>
    <scope>NUCLEOTIDE SEQUENCE [LARGE SCALE GENOMIC DNA]</scope>
    <source>
        <strain evidence="1 2">BE240</strain>
    </source>
</reference>
<evidence type="ECO:0008006" key="3">
    <source>
        <dbReference type="Google" id="ProtNLM"/>
    </source>
</evidence>
<sequence>MKYLIVLAVVMVAFYIWRNNRVSDRADAARRAPPTPGRPKLPTVMVACPHCGTHLPENEAVQGRQGAYCSVEHRRLREGGAV</sequence>
<dbReference type="EMBL" id="JAVDWE010000011">
    <property type="protein sequence ID" value="MDR7095911.1"/>
    <property type="molecule type" value="Genomic_DNA"/>
</dbReference>
<dbReference type="Proteomes" id="UP001265550">
    <property type="component" value="Unassembled WGS sequence"/>
</dbReference>
<dbReference type="InterPro" id="IPR049708">
    <property type="entry name" value="PP0621-like"/>
</dbReference>